<feature type="domain" description="S1 motif" evidence="4">
    <location>
        <begin position="120"/>
        <end position="187"/>
    </location>
</feature>
<comment type="subcellular location">
    <subcellularLocation>
        <location evidence="1">Nucleus</location>
        <location evidence="1">Nucleolus</location>
    </subcellularLocation>
</comment>
<dbReference type="InterPro" id="IPR019495">
    <property type="entry name" value="EXOSC1_C"/>
</dbReference>
<dbReference type="Proteomes" id="UP001651158">
    <property type="component" value="Unassembled WGS sequence"/>
</dbReference>
<gene>
    <name evidence="5" type="ORF">TcWFU_009992</name>
</gene>
<evidence type="ECO:0000313" key="5">
    <source>
        <dbReference type="EMBL" id="KAL5111005.1"/>
    </source>
</evidence>
<evidence type="ECO:0000256" key="3">
    <source>
        <dbReference type="ARBA" id="ARBA00022835"/>
    </source>
</evidence>
<dbReference type="PANTHER" id="PTHR12686:SF8">
    <property type="entry name" value="EXOSOME COMPLEX COMPONENT CSL4"/>
    <property type="match status" value="1"/>
</dbReference>
<comment type="caution">
    <text evidence="5">The sequence shown here is derived from an EMBL/GenBank/DDBJ whole genome shotgun (WGS) entry which is preliminary data.</text>
</comment>
<proteinExistence type="predicted"/>
<keyword evidence="3" id="KW-0271">Exosome</keyword>
<dbReference type="PROSITE" id="PS50126">
    <property type="entry name" value="S1"/>
    <property type="match status" value="1"/>
</dbReference>
<reference evidence="5 6" key="1">
    <citation type="journal article" date="2022" name="Front. Cell. Infect. Microbiol.">
        <title>The Genomes of Two Strains of Taenia crassiceps the Animal Model for the Study of Human Cysticercosis.</title>
        <authorList>
            <person name="Bobes R.J."/>
            <person name="Estrada K."/>
            <person name="Rios-Valencia D.G."/>
            <person name="Calderon-Gallegos A."/>
            <person name="de la Torre P."/>
            <person name="Carrero J.C."/>
            <person name="Sanchez-Flores A."/>
            <person name="Laclette J.P."/>
        </authorList>
    </citation>
    <scope>NUCLEOTIDE SEQUENCE [LARGE SCALE GENOMIC DNA]</scope>
    <source>
        <strain evidence="5">WFUcys</strain>
    </source>
</reference>
<accession>A0ABR4QMV8</accession>
<evidence type="ECO:0000313" key="6">
    <source>
        <dbReference type="Proteomes" id="UP001651158"/>
    </source>
</evidence>
<dbReference type="Gene3D" id="2.40.50.140">
    <property type="entry name" value="Nucleic acid-binding proteins"/>
    <property type="match status" value="2"/>
</dbReference>
<dbReference type="InterPro" id="IPR012340">
    <property type="entry name" value="NA-bd_OB-fold"/>
</dbReference>
<protein>
    <submittedName>
        <fullName evidence="5">Exosome complex component CSL4</fullName>
    </submittedName>
</protein>
<dbReference type="Pfam" id="PF10447">
    <property type="entry name" value="EXOSC1"/>
    <property type="match status" value="1"/>
</dbReference>
<evidence type="ECO:0000259" key="4">
    <source>
        <dbReference type="PROSITE" id="PS50126"/>
    </source>
</evidence>
<evidence type="ECO:0000256" key="1">
    <source>
        <dbReference type="ARBA" id="ARBA00004604"/>
    </source>
</evidence>
<dbReference type="SUPFAM" id="SSF50249">
    <property type="entry name" value="Nucleic acid-binding proteins"/>
    <property type="match status" value="1"/>
</dbReference>
<sequence>MTFSCIVNWIIMQADNQNMFEGAVYGLWRRSRRLVACPRHWFYNGVFCRSRYKPLLFDFLKGAFLGFKDEKTVEGDFTHVHCGRILATVAGRVNKSSEADSRTKISVLPIRKACPTPDIGSIVIAKVSSITRRFARCDLVAIGDRPLAGKFRGMIRREDIRATQRDRAEPTLSFRPGDLVRARVINIVGSSSGAYASTCLPEAEACCPEVGAVIAATRTVAGAVQPSPAHGVAGSSAATTTYLLSTAEEELGVVLGLGRPPLSGTANVLGATSGCPLLPTSWTEMICPRTLVRFPRKVARVPDELLKVLLCNSEEVDSSD</sequence>
<dbReference type="PANTHER" id="PTHR12686">
    <property type="entry name" value="3'-5' EXORIBONUCLEASE CSL4-RELATED"/>
    <property type="match status" value="1"/>
</dbReference>
<evidence type="ECO:0000256" key="2">
    <source>
        <dbReference type="ARBA" id="ARBA00022490"/>
    </source>
</evidence>
<dbReference type="EMBL" id="JAKROA010000002">
    <property type="protein sequence ID" value="KAL5111005.1"/>
    <property type="molecule type" value="Genomic_DNA"/>
</dbReference>
<keyword evidence="6" id="KW-1185">Reference proteome</keyword>
<organism evidence="5 6">
    <name type="scientific">Taenia crassiceps</name>
    <dbReference type="NCBI Taxonomy" id="6207"/>
    <lineage>
        <taxon>Eukaryota</taxon>
        <taxon>Metazoa</taxon>
        <taxon>Spiralia</taxon>
        <taxon>Lophotrochozoa</taxon>
        <taxon>Platyhelminthes</taxon>
        <taxon>Cestoda</taxon>
        <taxon>Eucestoda</taxon>
        <taxon>Cyclophyllidea</taxon>
        <taxon>Taeniidae</taxon>
        <taxon>Taenia</taxon>
    </lineage>
</organism>
<name>A0ABR4QMV8_9CEST</name>
<dbReference type="InterPro" id="IPR039771">
    <property type="entry name" value="Csl4"/>
</dbReference>
<dbReference type="InterPro" id="IPR003029">
    <property type="entry name" value="S1_domain"/>
</dbReference>
<keyword evidence="2" id="KW-0963">Cytoplasm</keyword>